<dbReference type="InterPro" id="IPR036264">
    <property type="entry name" value="Bact_exopeptidase_dim_dom"/>
</dbReference>
<reference evidence="8 9" key="1">
    <citation type="submission" date="2018-01" db="EMBL/GenBank/DDBJ databases">
        <title>Whole genome sequencing of Histamine producing bacteria.</title>
        <authorList>
            <person name="Butler K."/>
        </authorList>
    </citation>
    <scope>NUCLEOTIDE SEQUENCE [LARGE SCALE GENOMIC DNA]</scope>
    <source>
        <strain evidence="8 9">DSM 24669</strain>
    </source>
</reference>
<proteinExistence type="predicted"/>
<dbReference type="InterPro" id="IPR011650">
    <property type="entry name" value="Peptidase_M20_dimer"/>
</dbReference>
<dbReference type="AlphaFoldDB" id="A0A2T3P4Z7"/>
<dbReference type="RefSeq" id="WP_107302877.1">
    <property type="nucleotide sequence ID" value="NZ_AP024852.1"/>
</dbReference>
<name>A0A2T3P4Z7_9GAMM</name>
<evidence type="ECO:0000256" key="2">
    <source>
        <dbReference type="ARBA" id="ARBA00022723"/>
    </source>
</evidence>
<feature type="domain" description="Peptidase M20 dimerisation" evidence="7">
    <location>
        <begin position="168"/>
        <end position="263"/>
    </location>
</feature>
<feature type="active site" description="Proton acceptor" evidence="6">
    <location>
        <position position="133"/>
    </location>
</feature>
<protein>
    <submittedName>
        <fullName evidence="8">Peptidase M20</fullName>
    </submittedName>
</protein>
<dbReference type="InterPro" id="IPR002933">
    <property type="entry name" value="Peptidase_M20"/>
</dbReference>
<dbReference type="Gene3D" id="3.40.630.10">
    <property type="entry name" value="Zn peptidases"/>
    <property type="match status" value="1"/>
</dbReference>
<comment type="caution">
    <text evidence="8">The sequence shown here is derived from an EMBL/GenBank/DDBJ whole genome shotgun (WGS) entry which is preliminary data.</text>
</comment>
<keyword evidence="5" id="KW-0170">Cobalt</keyword>
<evidence type="ECO:0000256" key="5">
    <source>
        <dbReference type="ARBA" id="ARBA00023285"/>
    </source>
</evidence>
<evidence type="ECO:0000256" key="1">
    <source>
        <dbReference type="ARBA" id="ARBA00001947"/>
    </source>
</evidence>
<evidence type="ECO:0000313" key="9">
    <source>
        <dbReference type="Proteomes" id="UP000240481"/>
    </source>
</evidence>
<organism evidence="8 9">
    <name type="scientific">Photobacterium swingsii</name>
    <dbReference type="NCBI Taxonomy" id="680026"/>
    <lineage>
        <taxon>Bacteria</taxon>
        <taxon>Pseudomonadati</taxon>
        <taxon>Pseudomonadota</taxon>
        <taxon>Gammaproteobacteria</taxon>
        <taxon>Vibrionales</taxon>
        <taxon>Vibrionaceae</taxon>
        <taxon>Photobacterium</taxon>
    </lineage>
</organism>
<dbReference type="InterPro" id="IPR050072">
    <property type="entry name" value="Peptidase_M20A"/>
</dbReference>
<gene>
    <name evidence="8" type="ORF">C9I94_15800</name>
</gene>
<comment type="cofactor">
    <cofactor evidence="1">
        <name>Zn(2+)</name>
        <dbReference type="ChEBI" id="CHEBI:29105"/>
    </cofactor>
</comment>
<dbReference type="OrthoDB" id="9776600at2"/>
<keyword evidence="2" id="KW-0479">Metal-binding</keyword>
<dbReference type="Gene3D" id="3.30.70.360">
    <property type="match status" value="1"/>
</dbReference>
<evidence type="ECO:0000259" key="7">
    <source>
        <dbReference type="Pfam" id="PF07687"/>
    </source>
</evidence>
<dbReference type="PROSITE" id="PS00758">
    <property type="entry name" value="ARGE_DAPE_CPG2_1"/>
    <property type="match status" value="1"/>
</dbReference>
<dbReference type="SUPFAM" id="SSF53187">
    <property type="entry name" value="Zn-dependent exopeptidases"/>
    <property type="match status" value="1"/>
</dbReference>
<dbReference type="CDD" id="cd03885">
    <property type="entry name" value="M20_CPDG2"/>
    <property type="match status" value="1"/>
</dbReference>
<dbReference type="GO" id="GO:0016787">
    <property type="term" value="F:hydrolase activity"/>
    <property type="evidence" value="ECO:0007669"/>
    <property type="project" value="UniProtKB-KW"/>
</dbReference>
<dbReference type="Proteomes" id="UP000240481">
    <property type="component" value="Unassembled WGS sequence"/>
</dbReference>
<accession>A0A2T3P4Z7</accession>
<dbReference type="PANTHER" id="PTHR43808:SF9">
    <property type="entry name" value="BLL0789 PROTEIN"/>
    <property type="match status" value="1"/>
</dbReference>
<dbReference type="Pfam" id="PF07687">
    <property type="entry name" value="M20_dimer"/>
    <property type="match status" value="1"/>
</dbReference>
<evidence type="ECO:0000313" key="8">
    <source>
        <dbReference type="EMBL" id="PSW23583.1"/>
    </source>
</evidence>
<dbReference type="Pfam" id="PF01546">
    <property type="entry name" value="Peptidase_M20"/>
    <property type="match status" value="1"/>
</dbReference>
<dbReference type="PANTHER" id="PTHR43808">
    <property type="entry name" value="ACETYLORNITHINE DEACETYLASE"/>
    <property type="match status" value="1"/>
</dbReference>
<keyword evidence="4" id="KW-0862">Zinc</keyword>
<dbReference type="PIRSF" id="PIRSF037238">
    <property type="entry name" value="Carboxypeptidase_G2"/>
    <property type="match status" value="1"/>
</dbReference>
<feature type="active site" evidence="6">
    <location>
        <position position="75"/>
    </location>
</feature>
<keyword evidence="9" id="KW-1185">Reference proteome</keyword>
<evidence type="ECO:0000256" key="3">
    <source>
        <dbReference type="ARBA" id="ARBA00022801"/>
    </source>
</evidence>
<sequence length="371" mass="40289">MTRIDFTDLKTLVDINSWTQNKAGVDANGELMQGWLEALGMTMTAYPREQIGDHLLFTSPFVANKPRLLLLGHMDTVFPPNTFEGFTEDAEWIYGPGTCDMKGGNFVALTALRNVFKENGCITNIDFLLVSDEETGSDDSKAITRSIASQYDACLDFEAAGEDHEVVNGRKGVATYSIELTGIAAHAGNHYEVGKNANLAAARLVIVLTELTHLAKGTTVNVGLMEGGTSTNTISPFAKLMVEARFTHSDEQARILRAIPSLIPLHGVEGVSEKLTGGLQRNVMTPSPAQQSFIDILSTIIGYPLKTEQRGGVSDANVTAGEGVPTLDGFGPYGDGDHTEFERASKKSFVRRIDEVTAIFHHYSRSHHPDD</sequence>
<evidence type="ECO:0000256" key="6">
    <source>
        <dbReference type="PIRSR" id="PIRSR037238-1"/>
    </source>
</evidence>
<dbReference type="EMBL" id="PYLZ01000008">
    <property type="protein sequence ID" value="PSW23583.1"/>
    <property type="molecule type" value="Genomic_DNA"/>
</dbReference>
<evidence type="ECO:0000256" key="4">
    <source>
        <dbReference type="ARBA" id="ARBA00022833"/>
    </source>
</evidence>
<dbReference type="InterPro" id="IPR001261">
    <property type="entry name" value="ArgE/DapE_CS"/>
</dbReference>
<keyword evidence="3" id="KW-0378">Hydrolase</keyword>
<dbReference type="GO" id="GO:0046872">
    <property type="term" value="F:metal ion binding"/>
    <property type="evidence" value="ECO:0007669"/>
    <property type="project" value="UniProtKB-KW"/>
</dbReference>
<dbReference type="InterPro" id="IPR017150">
    <property type="entry name" value="Pept_M20_glutamate_carboxypep"/>
</dbReference>
<dbReference type="SUPFAM" id="SSF55031">
    <property type="entry name" value="Bacterial exopeptidase dimerisation domain"/>
    <property type="match status" value="1"/>
</dbReference>